<gene>
    <name evidence="2" type="ORF">CIT40_24325</name>
</gene>
<evidence type="ECO:0000313" key="3">
    <source>
        <dbReference type="Proteomes" id="UP000215884"/>
    </source>
</evidence>
<protein>
    <submittedName>
        <fullName evidence="2">Uncharacterized protein</fullName>
    </submittedName>
</protein>
<dbReference type="EMBL" id="CP029426">
    <property type="protein sequence ID" value="AWM02845.1"/>
    <property type="molecule type" value="Genomic_DNA"/>
</dbReference>
<reference evidence="2 3" key="1">
    <citation type="journal article" date="2017" name="Syst. Appl. Microbiol.">
        <title>Soybeans inoculated with root zone soils of Canadian native legumes harbour diverse and novel Bradyrhizobium spp. that possess agricultural potential.</title>
        <authorList>
            <person name="Bromfield E.S.P."/>
            <person name="Cloutier S."/>
            <person name="Tambong J.T."/>
            <person name="Tran Thi T.V."/>
        </authorList>
    </citation>
    <scope>NUCLEOTIDE SEQUENCE [LARGE SCALE GENOMIC DNA]</scope>
    <source>
        <strain evidence="2 3">39S1MB</strain>
    </source>
</reference>
<name>A0A2U8PZ93_9BRAD</name>
<reference evidence="2 3" key="2">
    <citation type="journal article" date="2019" name="Int. J. Syst. Evol. Microbiol.">
        <title>Description and complete genome sequence of Bradyrhizobium amphicarpaeae sp. nov., harbouring photosystem and nitrogen-fixation genes.</title>
        <authorList>
            <person name="Bromfield E.S.P."/>
            <person name="Cloutier S."/>
            <person name="Nguyen H.D.T."/>
        </authorList>
    </citation>
    <scope>NUCLEOTIDE SEQUENCE [LARGE SCALE GENOMIC DNA]</scope>
    <source>
        <strain evidence="2 3">39S1MB</strain>
    </source>
</reference>
<evidence type="ECO:0000256" key="1">
    <source>
        <dbReference type="SAM" id="MobiDB-lite"/>
    </source>
</evidence>
<evidence type="ECO:0000313" key="2">
    <source>
        <dbReference type="EMBL" id="AWM02845.1"/>
    </source>
</evidence>
<organism evidence="2 3">
    <name type="scientific">Bradyrhizobium amphicarpaeae</name>
    <dbReference type="NCBI Taxonomy" id="1404768"/>
    <lineage>
        <taxon>Bacteria</taxon>
        <taxon>Pseudomonadati</taxon>
        <taxon>Pseudomonadota</taxon>
        <taxon>Alphaproteobacteria</taxon>
        <taxon>Hyphomicrobiales</taxon>
        <taxon>Nitrobacteraceae</taxon>
        <taxon>Bradyrhizobium</taxon>
    </lineage>
</organism>
<keyword evidence="3" id="KW-1185">Reference proteome</keyword>
<accession>A0A2U8PZ93</accession>
<proteinExistence type="predicted"/>
<dbReference type="Proteomes" id="UP000215884">
    <property type="component" value="Chromosome"/>
</dbReference>
<feature type="region of interest" description="Disordered" evidence="1">
    <location>
        <begin position="1"/>
        <end position="20"/>
    </location>
</feature>
<dbReference type="AlphaFoldDB" id="A0A2U8PZ93"/>
<sequence>MSVTPNLDSLLDWLGPEGTKSGLQESKLTLKELFELAKERGLPLSSKPTREEVCNELAYASAKKIDLPVDKLLGMDEVELAKYLKQARPSRSELMGILGDLGIHIGSDARRSLYAFAAREMSDLGMYQRVARGKKQSSD</sequence>